<keyword evidence="8" id="KW-1185">Reference proteome</keyword>
<evidence type="ECO:0000313" key="8">
    <source>
        <dbReference type="Proteomes" id="UP000807716"/>
    </source>
</evidence>
<gene>
    <name evidence="7" type="ORF">DFQ27_006124</name>
</gene>
<dbReference type="AlphaFoldDB" id="A0A9P6PX73"/>
<dbReference type="PROSITE" id="PS50011">
    <property type="entry name" value="PROTEIN_KINASE_DOM"/>
    <property type="match status" value="1"/>
</dbReference>
<dbReference type="GO" id="GO:0004674">
    <property type="term" value="F:protein serine/threonine kinase activity"/>
    <property type="evidence" value="ECO:0007669"/>
    <property type="project" value="TreeGrafter"/>
</dbReference>
<evidence type="ECO:0000256" key="1">
    <source>
        <dbReference type="ARBA" id="ARBA00022679"/>
    </source>
</evidence>
<proteinExistence type="predicted"/>
<evidence type="ECO:0000256" key="3">
    <source>
        <dbReference type="ARBA" id="ARBA00022777"/>
    </source>
</evidence>
<feature type="compositionally biased region" description="Pro residues" evidence="5">
    <location>
        <begin position="299"/>
        <end position="314"/>
    </location>
</feature>
<keyword evidence="3" id="KW-0418">Kinase</keyword>
<keyword evidence="2" id="KW-0547">Nucleotide-binding</keyword>
<evidence type="ECO:0000256" key="2">
    <source>
        <dbReference type="ARBA" id="ARBA00022741"/>
    </source>
</evidence>
<dbReference type="PANTHER" id="PTHR44329">
    <property type="entry name" value="SERINE/THREONINE-PROTEIN KINASE TNNI3K-RELATED"/>
    <property type="match status" value="1"/>
</dbReference>
<accession>A0A9P6PX73</accession>
<evidence type="ECO:0000256" key="5">
    <source>
        <dbReference type="SAM" id="MobiDB-lite"/>
    </source>
</evidence>
<dbReference type="InterPro" id="IPR051681">
    <property type="entry name" value="Ser/Thr_Kinases-Pseudokinases"/>
</dbReference>
<dbReference type="InterPro" id="IPR036770">
    <property type="entry name" value="Ankyrin_rpt-contain_sf"/>
</dbReference>
<reference evidence="7" key="1">
    <citation type="journal article" date="2020" name="Fungal Divers.">
        <title>Resolving the Mortierellaceae phylogeny through synthesis of multi-gene phylogenetics and phylogenomics.</title>
        <authorList>
            <person name="Vandepol N."/>
            <person name="Liber J."/>
            <person name="Desiro A."/>
            <person name="Na H."/>
            <person name="Kennedy M."/>
            <person name="Barry K."/>
            <person name="Grigoriev I.V."/>
            <person name="Miller A.N."/>
            <person name="O'Donnell K."/>
            <person name="Stajich J.E."/>
            <person name="Bonito G."/>
        </authorList>
    </citation>
    <scope>NUCLEOTIDE SEQUENCE</scope>
    <source>
        <strain evidence="7">BC1065</strain>
    </source>
</reference>
<feature type="domain" description="Protein kinase" evidence="6">
    <location>
        <begin position="1"/>
        <end position="221"/>
    </location>
</feature>
<keyword evidence="4" id="KW-0067">ATP-binding</keyword>
<name>A0A9P6PX73_9FUNG</name>
<dbReference type="Gene3D" id="1.25.40.20">
    <property type="entry name" value="Ankyrin repeat-containing domain"/>
    <property type="match status" value="1"/>
</dbReference>
<feature type="region of interest" description="Disordered" evidence="5">
    <location>
        <begin position="294"/>
        <end position="361"/>
    </location>
</feature>
<dbReference type="SUPFAM" id="SSF48403">
    <property type="entry name" value="Ankyrin repeat"/>
    <property type="match status" value="1"/>
</dbReference>
<dbReference type="OrthoDB" id="4062651at2759"/>
<feature type="compositionally biased region" description="Low complexity" evidence="5">
    <location>
        <begin position="333"/>
        <end position="350"/>
    </location>
</feature>
<dbReference type="InterPro" id="IPR001245">
    <property type="entry name" value="Ser-Thr/Tyr_kinase_cat_dom"/>
</dbReference>
<feature type="compositionally biased region" description="Polar residues" evidence="5">
    <location>
        <begin position="320"/>
        <end position="332"/>
    </location>
</feature>
<dbReference type="SUPFAM" id="SSF56112">
    <property type="entry name" value="Protein kinase-like (PK-like)"/>
    <property type="match status" value="1"/>
</dbReference>
<sequence length="694" mass="77196">MTVPVVPVEQETLHILQQYTPYIPFSELSRVSYNAHVPGRFGAIHTGRWGEFDIEIREPFGDITTIDKELLTQGYRHRHLHSASILIDENGSACLSDFGSPRDSQVLSSREYYARWSYIAPERLVKTPNKYTVECDIYSLGMVFWEISSGRPPFDSLGHHHSNQHVQNVLAGHREEPVTGTDPAFQQLYTRCWSSNPHERPSLDEIIETLGVLLKKPSNFLARQLEALSIAEEQEDEVSKHISAPLPPRSTTPKPYGKLAQSLPIKISDFPMPPQHLGEPQLRSQELAISPRDQEFHPRMPPPPHMPPPLPPVPQRRKMSTVSNASTVMAPTSRSMSVSSGSSSGSSSSSNVPAIPARDSRRVSAMTSHSAEYARYEFPVKQQPARHGQTLWEACQMGHADMVDWHIVHTTHSPDAMAPLPAYSMLAEVTALHAACFYQPEELMAVLRTLQRHGATFNAVTTHVQQTALHILLESARNYTIALEATKFLVLDCGLSVNEPDSRGLTPFHKYIRNPYLSGITSVAGSELYMLLRDKCNANLTYESHHEGNALGMTARYLRFDLMKHFLLTDLSISEPKSLAYASSVVEAPLSEARPSKTLQSQCRALLAEWRSERGETKRIEMAERILNQPNVSGMGGGTTKKSGKSSKSSSPVDPSLYGLSPKAIQDIEVAKRLMASAMVKQRKLKNLISSSGF</sequence>
<dbReference type="InterPro" id="IPR011009">
    <property type="entry name" value="Kinase-like_dom_sf"/>
</dbReference>
<protein>
    <recommendedName>
        <fullName evidence="6">Protein kinase domain-containing protein</fullName>
    </recommendedName>
</protein>
<comment type="caution">
    <text evidence="7">The sequence shown here is derived from an EMBL/GenBank/DDBJ whole genome shotgun (WGS) entry which is preliminary data.</text>
</comment>
<evidence type="ECO:0000256" key="4">
    <source>
        <dbReference type="ARBA" id="ARBA00022840"/>
    </source>
</evidence>
<organism evidence="7 8">
    <name type="scientific">Actinomortierella ambigua</name>
    <dbReference type="NCBI Taxonomy" id="1343610"/>
    <lineage>
        <taxon>Eukaryota</taxon>
        <taxon>Fungi</taxon>
        <taxon>Fungi incertae sedis</taxon>
        <taxon>Mucoromycota</taxon>
        <taxon>Mortierellomycotina</taxon>
        <taxon>Mortierellomycetes</taxon>
        <taxon>Mortierellales</taxon>
        <taxon>Mortierellaceae</taxon>
        <taxon>Actinomortierella</taxon>
    </lineage>
</organism>
<dbReference type="InterPro" id="IPR000719">
    <property type="entry name" value="Prot_kinase_dom"/>
</dbReference>
<keyword evidence="1" id="KW-0808">Transferase</keyword>
<dbReference type="PANTHER" id="PTHR44329:SF288">
    <property type="entry name" value="MITOGEN-ACTIVATED PROTEIN KINASE KINASE KINASE 20"/>
    <property type="match status" value="1"/>
</dbReference>
<dbReference type="Proteomes" id="UP000807716">
    <property type="component" value="Unassembled WGS sequence"/>
</dbReference>
<feature type="region of interest" description="Disordered" evidence="5">
    <location>
        <begin position="627"/>
        <end position="658"/>
    </location>
</feature>
<dbReference type="Pfam" id="PF07714">
    <property type="entry name" value="PK_Tyr_Ser-Thr"/>
    <property type="match status" value="1"/>
</dbReference>
<dbReference type="GO" id="GO:0005524">
    <property type="term" value="F:ATP binding"/>
    <property type="evidence" value="ECO:0007669"/>
    <property type="project" value="UniProtKB-KW"/>
</dbReference>
<dbReference type="EMBL" id="JAAAJB010000448">
    <property type="protein sequence ID" value="KAG0255669.1"/>
    <property type="molecule type" value="Genomic_DNA"/>
</dbReference>
<dbReference type="Gene3D" id="1.10.510.10">
    <property type="entry name" value="Transferase(Phosphotransferase) domain 1"/>
    <property type="match status" value="1"/>
</dbReference>
<evidence type="ECO:0000259" key="6">
    <source>
        <dbReference type="PROSITE" id="PS50011"/>
    </source>
</evidence>
<evidence type="ECO:0000313" key="7">
    <source>
        <dbReference type="EMBL" id="KAG0255669.1"/>
    </source>
</evidence>